<feature type="region of interest" description="Disordered" evidence="1">
    <location>
        <begin position="1"/>
        <end position="28"/>
    </location>
</feature>
<reference evidence="2" key="1">
    <citation type="submission" date="2022-07" db="EMBL/GenBank/DDBJ databases">
        <title>Genome Sequence of Physisporinus lineatus.</title>
        <authorList>
            <person name="Buettner E."/>
        </authorList>
    </citation>
    <scope>NUCLEOTIDE SEQUENCE</scope>
    <source>
        <strain evidence="2">VT162</strain>
    </source>
</reference>
<evidence type="ECO:0000256" key="1">
    <source>
        <dbReference type="SAM" id="MobiDB-lite"/>
    </source>
</evidence>
<comment type="caution">
    <text evidence="2">The sequence shown here is derived from an EMBL/GenBank/DDBJ whole genome shotgun (WGS) entry which is preliminary data.</text>
</comment>
<proteinExistence type="predicted"/>
<organism evidence="2 3">
    <name type="scientific">Meripilus lineatus</name>
    <dbReference type="NCBI Taxonomy" id="2056292"/>
    <lineage>
        <taxon>Eukaryota</taxon>
        <taxon>Fungi</taxon>
        <taxon>Dikarya</taxon>
        <taxon>Basidiomycota</taxon>
        <taxon>Agaricomycotina</taxon>
        <taxon>Agaricomycetes</taxon>
        <taxon>Polyporales</taxon>
        <taxon>Meripilaceae</taxon>
        <taxon>Meripilus</taxon>
    </lineage>
</organism>
<accession>A0AAD5Y8U9</accession>
<evidence type="ECO:0000313" key="3">
    <source>
        <dbReference type="Proteomes" id="UP001212997"/>
    </source>
</evidence>
<keyword evidence="3" id="KW-1185">Reference proteome</keyword>
<gene>
    <name evidence="2" type="ORF">NLI96_g11761</name>
</gene>
<name>A0AAD5Y8U9_9APHY</name>
<protein>
    <submittedName>
        <fullName evidence="2">Uncharacterized protein</fullName>
    </submittedName>
</protein>
<evidence type="ECO:0000313" key="2">
    <source>
        <dbReference type="EMBL" id="KAJ3475558.1"/>
    </source>
</evidence>
<dbReference type="AlphaFoldDB" id="A0AAD5Y8U9"/>
<dbReference type="Proteomes" id="UP001212997">
    <property type="component" value="Unassembled WGS sequence"/>
</dbReference>
<dbReference type="EMBL" id="JANAWD010000836">
    <property type="protein sequence ID" value="KAJ3475558.1"/>
    <property type="molecule type" value="Genomic_DNA"/>
</dbReference>
<sequence length="126" mass="14503">MMDPRPTFPEMFHPGRTSRSQDVQSDAKFHTRTARPTKYFFIDFGLSSKFEPGQDRKVMANCGGDRTVPEFIWHGVKREYDPFPIDVYYLGNLVREQFLEVSSAPYHGVAIDEPDTHIPTYRGSKG</sequence>